<proteinExistence type="predicted"/>
<protein>
    <submittedName>
        <fullName evidence="2">Uncharacterized protein</fullName>
    </submittedName>
</protein>
<gene>
    <name evidence="2" type="ORF">LTSEADE_1368</name>
</gene>
<evidence type="ECO:0000256" key="1">
    <source>
        <dbReference type="SAM" id="Phobius"/>
    </source>
</evidence>
<keyword evidence="1" id="KW-1133">Transmembrane helix</keyword>
<keyword evidence="1" id="KW-0472">Membrane</keyword>
<comment type="caution">
    <text evidence="2">The sequence shown here is derived from an EMBL/GenBank/DDBJ whole genome shotgun (WGS) entry which is preliminary data.</text>
</comment>
<organism evidence="2 3">
    <name type="scientific">Salmonella enterica subsp. enterica serovar Adelaide str. A4-669</name>
    <dbReference type="NCBI Taxonomy" id="913063"/>
    <lineage>
        <taxon>Bacteria</taxon>
        <taxon>Pseudomonadati</taxon>
        <taxon>Pseudomonadota</taxon>
        <taxon>Gammaproteobacteria</taxon>
        <taxon>Enterobacterales</taxon>
        <taxon>Enterobacteriaceae</taxon>
        <taxon>Salmonella</taxon>
    </lineage>
</organism>
<accession>A0A6C8GQG0</accession>
<sequence length="41" mass="4611">MESAMAATAYLMVFMINLSQVILFMGRCSVDVMSITVFCER</sequence>
<feature type="transmembrane region" description="Helical" evidence="1">
    <location>
        <begin position="6"/>
        <end position="25"/>
    </location>
</feature>
<evidence type="ECO:0000313" key="3">
    <source>
        <dbReference type="Proteomes" id="UP000004906"/>
    </source>
</evidence>
<dbReference type="AlphaFoldDB" id="A0A6C8GQG0"/>
<dbReference type="Proteomes" id="UP000004906">
    <property type="component" value="Unassembled WGS sequence"/>
</dbReference>
<reference evidence="2 3" key="1">
    <citation type="journal article" date="2011" name="BMC Genomics">
        <title>Genome sequencing reveals diversification of virulence factor content and possible host adaptation in distinct subpopulations of Salmonella enterica.</title>
        <authorList>
            <person name="den Bakker H.C."/>
            <person name="Moreno Switt A.I."/>
            <person name="Govoni G."/>
            <person name="Cummings C.A."/>
            <person name="Ranieri M.L."/>
            <person name="Degoricija L."/>
            <person name="Hoelzer K."/>
            <person name="Rodriguez-Rivera L.D."/>
            <person name="Brown S."/>
            <person name="Bolchacova E."/>
            <person name="Furtado M.R."/>
            <person name="Wiedmann M."/>
        </authorList>
    </citation>
    <scope>NUCLEOTIDE SEQUENCE [LARGE SCALE GENOMIC DNA]</scope>
    <source>
        <strain evidence="2 3">A4-669</strain>
    </source>
</reference>
<dbReference type="EMBL" id="AFCI01000492">
    <property type="protein sequence ID" value="EHC39118.1"/>
    <property type="molecule type" value="Genomic_DNA"/>
</dbReference>
<evidence type="ECO:0000313" key="2">
    <source>
        <dbReference type="EMBL" id="EHC39118.1"/>
    </source>
</evidence>
<name>A0A6C8GQG0_SALET</name>
<keyword evidence="1" id="KW-0812">Transmembrane</keyword>